<feature type="region of interest" description="Disordered" evidence="2">
    <location>
        <begin position="1"/>
        <end position="29"/>
    </location>
</feature>
<keyword evidence="1" id="KW-0175">Coiled coil</keyword>
<proteinExistence type="predicted"/>
<evidence type="ECO:0000259" key="4">
    <source>
        <dbReference type="Pfam" id="PF24564"/>
    </source>
</evidence>
<dbReference type="AlphaFoldDB" id="A0AAJ0M283"/>
<dbReference type="Pfam" id="PF24564">
    <property type="entry name" value="DUF7605"/>
    <property type="match status" value="1"/>
</dbReference>
<keyword evidence="6" id="KW-1185">Reference proteome</keyword>
<evidence type="ECO:0000256" key="2">
    <source>
        <dbReference type="SAM" id="MobiDB-lite"/>
    </source>
</evidence>
<evidence type="ECO:0000256" key="1">
    <source>
        <dbReference type="SAM" id="Coils"/>
    </source>
</evidence>
<feature type="domain" description="Dynamin N-terminal" evidence="3">
    <location>
        <begin position="94"/>
        <end position="335"/>
    </location>
</feature>
<dbReference type="InterPro" id="IPR045063">
    <property type="entry name" value="Dynamin_N"/>
</dbReference>
<dbReference type="InterPro" id="IPR056024">
    <property type="entry name" value="DUF7605"/>
</dbReference>
<organism evidence="5 6">
    <name type="scientific">Chaetomium strumarium</name>
    <dbReference type="NCBI Taxonomy" id="1170767"/>
    <lineage>
        <taxon>Eukaryota</taxon>
        <taxon>Fungi</taxon>
        <taxon>Dikarya</taxon>
        <taxon>Ascomycota</taxon>
        <taxon>Pezizomycotina</taxon>
        <taxon>Sordariomycetes</taxon>
        <taxon>Sordariomycetidae</taxon>
        <taxon>Sordariales</taxon>
        <taxon>Chaetomiaceae</taxon>
        <taxon>Chaetomium</taxon>
    </lineage>
</organism>
<dbReference type="PANTHER" id="PTHR36681">
    <property type="entry name" value="NUCLEAR GTPASE, GERMINAL CENTER-ASSOCIATED, TANDEM DUPLICATE 3"/>
    <property type="match status" value="1"/>
</dbReference>
<evidence type="ECO:0008006" key="7">
    <source>
        <dbReference type="Google" id="ProtNLM"/>
    </source>
</evidence>
<dbReference type="RefSeq" id="XP_062722038.1">
    <property type="nucleotide sequence ID" value="XM_062864843.1"/>
</dbReference>
<gene>
    <name evidence="5" type="ORF">B0T15DRAFT_396538</name>
</gene>
<feature type="domain" description="DUF7605" evidence="4">
    <location>
        <begin position="561"/>
        <end position="745"/>
    </location>
</feature>
<feature type="coiled-coil region" evidence="1">
    <location>
        <begin position="386"/>
        <end position="420"/>
    </location>
</feature>
<evidence type="ECO:0000313" key="5">
    <source>
        <dbReference type="EMBL" id="KAK3306258.1"/>
    </source>
</evidence>
<dbReference type="Gene3D" id="3.40.50.300">
    <property type="entry name" value="P-loop containing nucleotide triphosphate hydrolases"/>
    <property type="match status" value="1"/>
</dbReference>
<dbReference type="InterPro" id="IPR027417">
    <property type="entry name" value="P-loop_NTPase"/>
</dbReference>
<protein>
    <recommendedName>
        <fullName evidence="7">GED domain-containing protein</fullName>
    </recommendedName>
</protein>
<dbReference type="Pfam" id="PF00350">
    <property type="entry name" value="Dynamin_N"/>
    <property type="match status" value="1"/>
</dbReference>
<evidence type="ECO:0000313" key="6">
    <source>
        <dbReference type="Proteomes" id="UP001273166"/>
    </source>
</evidence>
<sequence>MTHRNRTSDVSIASDLEEGPTANPYDVRNERGPVHRFFTAEFQSTLQAGLGIAKDTLAELEGLDGLVQSDRDLERLLSDAKELCAFQGTDTKTIAVLGDSGEGRRKSSLINSLLHFPGIAKTGDIGSACTSVVTEYWQKTREHTAPITIEVEHLSGSATEDVIKELLWSYRQLYLPGVEDEGTSAEDYARYQRESAQAWSALEAAFKHKPEFKEEMLRDMSEGAMERLTEQLIGWSREIEWPDGTGDGVWRSTANTAEECARKTAVFMQDRYWPFTKVIRVYLNAQVLKTGVVLADLPGLQDTNLARVRATHDYLLKCNHIFIVAKISRAITDRSLQSSLFSVLSRHVPLEWEESAAQSLRIAVVCTKTEDIDIKSDRREFCGPDKVILDSVMDNLEAQIEDAKARGNRMQKKALKQQRELLLINARNAHVTSGLQAAYATKAPGGRLDVFCVSNKWYDKYSRKGNRELVQASGIPALRQFCHSLAADAQLREAIHFLRSRVFTLVNSAELWMDVFVAAINTLVADFRSCFVEQVLNIIGTDDPLMTEGFSLMLNKFADNRHQTWEKAAHAEAKPWRDVWSTQYDAWCRNNGYHCTPKRGRVDWNAKIIWKLRAELDFQWDIVQEEIRSVFDELLATVSEQFGALDTAVSTILSTTDGSSEFCTQLSAIVGPRIESMKYRLTRAQEKFARDVKQIRRYASEPSHGSYILDAMIPAYRVASNQYGTGKNKRQIDIIENRITDGVLFPGAAIALQDRIDALLQQLKTTLTSTLAQAVEDVATDLRFVLSTLVEIQRNDVGHEAERTRLAEVRERLGMLKVRAEDVCRALSSEES</sequence>
<dbReference type="SUPFAM" id="SSF52540">
    <property type="entry name" value="P-loop containing nucleoside triphosphate hydrolases"/>
    <property type="match status" value="1"/>
</dbReference>
<comment type="caution">
    <text evidence="5">The sequence shown here is derived from an EMBL/GenBank/DDBJ whole genome shotgun (WGS) entry which is preliminary data.</text>
</comment>
<dbReference type="GeneID" id="87883672"/>
<reference evidence="5" key="1">
    <citation type="journal article" date="2023" name="Mol. Phylogenet. Evol.">
        <title>Genome-scale phylogeny and comparative genomics of the fungal order Sordariales.</title>
        <authorList>
            <person name="Hensen N."/>
            <person name="Bonometti L."/>
            <person name="Westerberg I."/>
            <person name="Brannstrom I.O."/>
            <person name="Guillou S."/>
            <person name="Cros-Aarteil S."/>
            <person name="Calhoun S."/>
            <person name="Haridas S."/>
            <person name="Kuo A."/>
            <person name="Mondo S."/>
            <person name="Pangilinan J."/>
            <person name="Riley R."/>
            <person name="LaButti K."/>
            <person name="Andreopoulos B."/>
            <person name="Lipzen A."/>
            <person name="Chen C."/>
            <person name="Yan M."/>
            <person name="Daum C."/>
            <person name="Ng V."/>
            <person name="Clum A."/>
            <person name="Steindorff A."/>
            <person name="Ohm R.A."/>
            <person name="Martin F."/>
            <person name="Silar P."/>
            <person name="Natvig D.O."/>
            <person name="Lalanne C."/>
            <person name="Gautier V."/>
            <person name="Ament-Velasquez S.L."/>
            <person name="Kruys A."/>
            <person name="Hutchinson M.I."/>
            <person name="Powell A.J."/>
            <person name="Barry K."/>
            <person name="Miller A.N."/>
            <person name="Grigoriev I.V."/>
            <person name="Debuchy R."/>
            <person name="Gladieux P."/>
            <person name="Hiltunen Thoren M."/>
            <person name="Johannesson H."/>
        </authorList>
    </citation>
    <scope>NUCLEOTIDE SEQUENCE</scope>
    <source>
        <strain evidence="5">CBS 333.67</strain>
    </source>
</reference>
<reference evidence="5" key="2">
    <citation type="submission" date="2023-06" db="EMBL/GenBank/DDBJ databases">
        <authorList>
            <consortium name="Lawrence Berkeley National Laboratory"/>
            <person name="Mondo S.J."/>
            <person name="Hensen N."/>
            <person name="Bonometti L."/>
            <person name="Westerberg I."/>
            <person name="Brannstrom I.O."/>
            <person name="Guillou S."/>
            <person name="Cros-Aarteil S."/>
            <person name="Calhoun S."/>
            <person name="Haridas S."/>
            <person name="Kuo A."/>
            <person name="Pangilinan J."/>
            <person name="Riley R."/>
            <person name="Labutti K."/>
            <person name="Andreopoulos B."/>
            <person name="Lipzen A."/>
            <person name="Chen C."/>
            <person name="Yanf M."/>
            <person name="Daum C."/>
            <person name="Ng V."/>
            <person name="Clum A."/>
            <person name="Steindorff A."/>
            <person name="Ohm R."/>
            <person name="Martin F."/>
            <person name="Silar P."/>
            <person name="Natvig D."/>
            <person name="Lalanne C."/>
            <person name="Gautier V."/>
            <person name="Ament-Velasquez S.L."/>
            <person name="Kruys A."/>
            <person name="Hutchinson M.I."/>
            <person name="Powell A.J."/>
            <person name="Barry K."/>
            <person name="Miller A.N."/>
            <person name="Grigoriev I.V."/>
            <person name="Debuchy R."/>
            <person name="Gladieux P."/>
            <person name="Thoren M.H."/>
            <person name="Johannesson H."/>
        </authorList>
    </citation>
    <scope>NUCLEOTIDE SEQUENCE</scope>
    <source>
        <strain evidence="5">CBS 333.67</strain>
    </source>
</reference>
<name>A0AAJ0M283_9PEZI</name>
<evidence type="ECO:0000259" key="3">
    <source>
        <dbReference type="Pfam" id="PF00350"/>
    </source>
</evidence>
<accession>A0AAJ0M283</accession>
<dbReference type="PANTHER" id="PTHR36681:SF3">
    <property type="entry name" value="NUCLEAR GTPASE, GERMINAL CENTER-ASSOCIATED, TANDEM DUPLICATE 3"/>
    <property type="match status" value="1"/>
</dbReference>
<dbReference type="EMBL" id="JAUDZG010000004">
    <property type="protein sequence ID" value="KAK3306258.1"/>
    <property type="molecule type" value="Genomic_DNA"/>
</dbReference>
<dbReference type="Proteomes" id="UP001273166">
    <property type="component" value="Unassembled WGS sequence"/>
</dbReference>